<gene>
    <name evidence="9" type="ORF">Zmor_023872</name>
</gene>
<evidence type="ECO:0000256" key="1">
    <source>
        <dbReference type="ARBA" id="ARBA00004167"/>
    </source>
</evidence>
<evidence type="ECO:0000256" key="4">
    <source>
        <dbReference type="ARBA" id="ARBA00022679"/>
    </source>
</evidence>
<dbReference type="GO" id="GO:0016020">
    <property type="term" value="C:membrane"/>
    <property type="evidence" value="ECO:0007669"/>
    <property type="project" value="UniProtKB-SubCell"/>
</dbReference>
<protein>
    <recommendedName>
        <fullName evidence="8">Glycosyltransferase family 92 protein</fullName>
        <ecNumber evidence="8">2.4.1.-</ecNumber>
    </recommendedName>
</protein>
<name>A0AA38HZD2_9CUCU</name>
<evidence type="ECO:0000256" key="8">
    <source>
        <dbReference type="RuleBase" id="RU366017"/>
    </source>
</evidence>
<comment type="subcellular location">
    <subcellularLocation>
        <location evidence="1">Membrane</location>
        <topology evidence="1">Single-pass membrane protein</topology>
    </subcellularLocation>
</comment>
<dbReference type="AlphaFoldDB" id="A0AA38HZD2"/>
<proteinExistence type="inferred from homology"/>
<keyword evidence="7 8" id="KW-0472">Membrane</keyword>
<organism evidence="9 10">
    <name type="scientific">Zophobas morio</name>
    <dbReference type="NCBI Taxonomy" id="2755281"/>
    <lineage>
        <taxon>Eukaryota</taxon>
        <taxon>Metazoa</taxon>
        <taxon>Ecdysozoa</taxon>
        <taxon>Arthropoda</taxon>
        <taxon>Hexapoda</taxon>
        <taxon>Insecta</taxon>
        <taxon>Pterygota</taxon>
        <taxon>Neoptera</taxon>
        <taxon>Endopterygota</taxon>
        <taxon>Coleoptera</taxon>
        <taxon>Polyphaga</taxon>
        <taxon>Cucujiformia</taxon>
        <taxon>Tenebrionidae</taxon>
        <taxon>Zophobas</taxon>
    </lineage>
</organism>
<feature type="transmembrane region" description="Helical" evidence="8">
    <location>
        <begin position="21"/>
        <end position="45"/>
    </location>
</feature>
<reference evidence="9" key="1">
    <citation type="journal article" date="2023" name="G3 (Bethesda)">
        <title>Whole genome assemblies of Zophobas morio and Tenebrio molitor.</title>
        <authorList>
            <person name="Kaur S."/>
            <person name="Stinson S.A."/>
            <person name="diCenzo G.C."/>
        </authorList>
    </citation>
    <scope>NUCLEOTIDE SEQUENCE</scope>
    <source>
        <strain evidence="9">QUZm001</strain>
    </source>
</reference>
<dbReference type="GO" id="GO:0016757">
    <property type="term" value="F:glycosyltransferase activity"/>
    <property type="evidence" value="ECO:0007669"/>
    <property type="project" value="UniProtKB-UniRule"/>
</dbReference>
<dbReference type="PANTHER" id="PTHR21461:SF40">
    <property type="entry name" value="GLYCOSYLTRANSFERASE FAMILY 92 PROTEIN"/>
    <property type="match status" value="1"/>
</dbReference>
<dbReference type="EC" id="2.4.1.-" evidence="8"/>
<evidence type="ECO:0000256" key="6">
    <source>
        <dbReference type="ARBA" id="ARBA00022989"/>
    </source>
</evidence>
<keyword evidence="4 8" id="KW-0808">Transferase</keyword>
<keyword evidence="3 8" id="KW-0328">Glycosyltransferase</keyword>
<dbReference type="InterPro" id="IPR008166">
    <property type="entry name" value="Glyco_transf_92"/>
</dbReference>
<comment type="caution">
    <text evidence="9">The sequence shown here is derived from an EMBL/GenBank/DDBJ whole genome shotgun (WGS) entry which is preliminary data.</text>
</comment>
<dbReference type="GO" id="GO:0005737">
    <property type="term" value="C:cytoplasm"/>
    <property type="evidence" value="ECO:0007669"/>
    <property type="project" value="TreeGrafter"/>
</dbReference>
<keyword evidence="6 8" id="KW-1133">Transmembrane helix</keyword>
<evidence type="ECO:0000256" key="3">
    <source>
        <dbReference type="ARBA" id="ARBA00022676"/>
    </source>
</evidence>
<comment type="similarity">
    <text evidence="2 8">Belongs to the glycosyltransferase 92 family.</text>
</comment>
<evidence type="ECO:0000256" key="5">
    <source>
        <dbReference type="ARBA" id="ARBA00022692"/>
    </source>
</evidence>
<evidence type="ECO:0000256" key="2">
    <source>
        <dbReference type="ARBA" id="ARBA00007647"/>
    </source>
</evidence>
<dbReference type="Proteomes" id="UP001168821">
    <property type="component" value="Unassembled WGS sequence"/>
</dbReference>
<dbReference type="Pfam" id="PF01697">
    <property type="entry name" value="Glyco_transf_92"/>
    <property type="match status" value="1"/>
</dbReference>
<keyword evidence="10" id="KW-1185">Reference proteome</keyword>
<evidence type="ECO:0000313" key="10">
    <source>
        <dbReference type="Proteomes" id="UP001168821"/>
    </source>
</evidence>
<dbReference type="EMBL" id="JALNTZ010000007">
    <property type="protein sequence ID" value="KAJ3646279.1"/>
    <property type="molecule type" value="Genomic_DNA"/>
</dbReference>
<sequence length="553" mass="63160">MGSSSGGKKKYINFRSRQRANMSFFIVVMFFAVFGIIIFTEIFLIDERGRGAGVLVRHGSLTYHHRQQDRDYEDALQSDDYISIRVGAVSNMDDTVGALLLGRPAAIPVADEEPGPQSSKMLTETQLPPYPFHITPTNGSWQNVNGARYKFFVFSAFFDNRKGQRSVRVIGATKTRGPERVWCRLWYRANDNNATSFTSRTVQAKIKVIRENWNLKYSACFVLCPLLANQTVPALVSIVTKVKSSPSNLLSVINNYNDSGKPPNKFGACIKPLHFDYNRALQILEFIELNRIMGVEHFTFYNHTIGPQVGCILQDYVDRGLVTLLPWQLNMLSQKEIRTEGLFAALNDCLYRSMNLYSHVLLIDLDEYIIPRNNETLPQLIEYLNNKLNSRTTGAYSFQNAFFYLQWGDDDSVYDSNDPVAAGLVTLKKTRRRSKLHPHKQRSKYICRPELVVEAGNHFVWEFIPGHGTMNVPQDAAILHHYRICEFGGDDCIKTASTVDTTAFKYRTKLVEKVKHKYNEFKIKCNLVELPPPPTRVFSKIMNMLKSGQQTMR</sequence>
<evidence type="ECO:0000256" key="7">
    <source>
        <dbReference type="ARBA" id="ARBA00023136"/>
    </source>
</evidence>
<dbReference type="PANTHER" id="PTHR21461">
    <property type="entry name" value="GLYCOSYLTRANSFERASE FAMILY 92 PROTEIN"/>
    <property type="match status" value="1"/>
</dbReference>
<keyword evidence="5 8" id="KW-0812">Transmembrane</keyword>
<evidence type="ECO:0000313" key="9">
    <source>
        <dbReference type="EMBL" id="KAJ3646279.1"/>
    </source>
</evidence>
<accession>A0AA38HZD2</accession>